<dbReference type="GO" id="GO:0005634">
    <property type="term" value="C:nucleus"/>
    <property type="evidence" value="ECO:0007669"/>
    <property type="project" value="UniProtKB-SubCell"/>
</dbReference>
<dbReference type="InterPro" id="IPR048411">
    <property type="entry name" value="Htt_N_HEAT_rpt-1"/>
</dbReference>
<dbReference type="InterPro" id="IPR016024">
    <property type="entry name" value="ARM-type_fold"/>
</dbReference>
<dbReference type="InterPro" id="IPR048412">
    <property type="entry name" value="Htt_bridge"/>
</dbReference>
<dbReference type="InterPro" id="IPR011989">
    <property type="entry name" value="ARM-like"/>
</dbReference>
<keyword evidence="6" id="KW-0539">Nucleus</keyword>
<comment type="function">
    <text evidence="1">May play a role in microtubule-mediated transport or vesicle function.</text>
</comment>
<proteinExistence type="inferred from homology"/>
<evidence type="ECO:0000313" key="9">
    <source>
        <dbReference type="Proteomes" id="UP000887013"/>
    </source>
</evidence>
<protein>
    <submittedName>
        <fullName evidence="8">Huntingtin</fullName>
    </submittedName>
</protein>
<comment type="subcellular location">
    <subcellularLocation>
        <location evidence="3">Cytoplasm</location>
    </subcellularLocation>
    <subcellularLocation>
        <location evidence="2">Nucleus</location>
    </subcellularLocation>
</comment>
<dbReference type="Pfam" id="PF20927">
    <property type="entry name" value="Htt_C-HEAT"/>
    <property type="match status" value="2"/>
</dbReference>
<organism evidence="8 9">
    <name type="scientific">Nephila pilipes</name>
    <name type="common">Giant wood spider</name>
    <name type="synonym">Nephila maculata</name>
    <dbReference type="NCBI Taxonomy" id="299642"/>
    <lineage>
        <taxon>Eukaryota</taxon>
        <taxon>Metazoa</taxon>
        <taxon>Ecdysozoa</taxon>
        <taxon>Arthropoda</taxon>
        <taxon>Chelicerata</taxon>
        <taxon>Arachnida</taxon>
        <taxon>Araneae</taxon>
        <taxon>Araneomorphae</taxon>
        <taxon>Entelegynae</taxon>
        <taxon>Araneoidea</taxon>
        <taxon>Nephilidae</taxon>
        <taxon>Nephila</taxon>
    </lineage>
</organism>
<accession>A0A8X6NYV9</accession>
<dbReference type="PANTHER" id="PTHR10170:SF10">
    <property type="entry name" value="HUNTINGTIN"/>
    <property type="match status" value="1"/>
</dbReference>
<dbReference type="Pfam" id="PF20925">
    <property type="entry name" value="Htt_bridge"/>
    <property type="match status" value="1"/>
</dbReference>
<dbReference type="SUPFAM" id="SSF48371">
    <property type="entry name" value="ARM repeat"/>
    <property type="match status" value="1"/>
</dbReference>
<evidence type="ECO:0000256" key="2">
    <source>
        <dbReference type="ARBA" id="ARBA00004123"/>
    </source>
</evidence>
<gene>
    <name evidence="8" type="primary">htt</name>
    <name evidence="8" type="ORF">NPIL_560861</name>
</gene>
<feature type="region of interest" description="Disordered" evidence="7">
    <location>
        <begin position="1000"/>
        <end position="1046"/>
    </location>
</feature>
<dbReference type="InterPro" id="IPR000091">
    <property type="entry name" value="Huntingtin"/>
</dbReference>
<dbReference type="InterPro" id="IPR024613">
    <property type="entry name" value="Huntingtin_N_HEAT_rpt-2"/>
</dbReference>
<name>A0A8X6NYV9_NEPPI</name>
<dbReference type="EMBL" id="BMAW01063278">
    <property type="protein sequence ID" value="GFT39473.1"/>
    <property type="molecule type" value="Genomic_DNA"/>
</dbReference>
<sequence length="2916" mass="329002">MMATMDKLMKALEALKVIQPPNNADDSIGQKKKEILANVKDKILHCSTIADAICSPTLRSSADFPKVLGLAMDTFLLCCDDENSDVRLMADECLNRTIKTLLDSHLGRLLVELFKEIKKNGSARSLRAALSRFGDICHLMRPQKCRPYTVNLVPALAKICQRNNEELVQETLALAINKLLPVLGQFANDKEVKVLLKAFLPNLIVSSAIVRRAAASSLTAICLYSRRPSSFFSWILLALFDLILPVHEEHSVYVILGVLLCLRHVVPHLNEAMMSPNSKGNTVIQNEEEMVVTKEQLLKIYELVLYFTNHPDHNVITATLETLYHMLKCAPKVLQQELVSPFGITKSLIFDVPKLNRAMSESQYSMVPSLASIDEAALEDDQDIFVPDKQTADRLSDCDDEVRSNLDRSKDGSLSLDGDYGISDNSNMKSKVTNEEELDYLLSHTEISPFTLLKPPFLKKDTSDENILDSDEELWENSTSSSPGPVSKVEFKVGNIGTFTDHDVALKYCTRLLCSSFLLTGTPGYCIPDRNVRISVKSLALGCLSSIFSLYPNGFLLPLHLNTGSTDNNNIDEQRVWDVILYSTHSDPHIRGQTCVMIGSFLGHALREAGGLWSKWICSQINTDAPSLPCLLSNILSIVQDDSSVASKLGLVGLKQCLNALLNSVDAIESFPILEALLKVQSNSYWLTKVELTELVSSIPFKIIHYLESKHVSSNSLSVNICYQDKVLNDILIPLLGDEDVRVRHSAAVAFSRLVSKLFYPIDHLNKDPVIAIAKEAVNTYLDVSHKGSMHTSLPLVHALVKPFAVYDSISYNPVIDAALSKIINLLVDTLRMCSNKYLVYGCCHALCLLSEKFLVTIFPETWIAVTSNFKMENTSYDAIESSFINLQDPNINYPSKQNTDLVCHLISFVTSTSSCLDLIAHQHVLQLTGNLLCGMWYKYFVENHKSSNGNLQDVKSDAYISFIIGKVFHHLMKVLNIFTHVLEDQYPFPASSRSALPSLPNAPSLSPIKRKNKVKDESPTSSNIIKGSPSKGIEKSDAEKERISSKMSGNVGQFHNSPLYMKLFEILKGAHSSYKISMDFQSSEKFCQLLRCVLDVMCQMLEISDSSEMSKNAEEMLCYMKSVMVMEASSAVRCVRQLLKCLFGTNLIVLCQEAQLVMGLNKKGVSSSRLSSSLPGLYYTILSYPYTDFTHSLAEKAMKSVSSDTSDDLVSFRCLNWVKRGNEKVTSLLKSGTKGEKANLASHIRLFEGVVIRALQQYTISSDINLQCQVLDLLAQLVQLRVNYCLLDADQIFISHVIKQFEFIEEGQILSADVLIPRIFYFLILLSYERYHSKPIISVPKILQLCDGLIASGQSPEKYIIPALQPVIEDLFLLRSMNKMDVGKELDAQREVVISTLFKLVYYPQVLELFFLIIKHSHQEGEDKWRKTSRQVVDVILPLLSRQQIQIENQEELNILHKLLEAVASNVFRPVDILLKALFSQPKDLTIPPNINRWMCMVLTVLRLLISQANEEAVLSRLADMGITIKIYKLGLSPSLRCEKEQADSCITNSSAEFLPGAIFSRFLFQVLGVVVESLCNHAYMHTLHFSDNLFLCQQAAHLLLYLTYMFQSGTFRRLTTSAMSIIKDDLNAQEMPSDYPVYYTIYEIEHLFHKIAPFYPTLVIQWCNILTLLNYDNRKFWSKIVQPYQEPEDIEPTTISMQSAEKNDAFLPCHLEMVHRGGIILLCDYVCENPTDVVQMTWLIVNHVNDIIDLSLETTVQDFISAIHRNPAASGLWIQAIINAHHKALRKPKFWKQALLCLENIHLSQSGKLLSLLVDHFFSTHHLIVSSMCDRLACKRMEILLSEPSACQLSIQDIEKFINNLKSSGISRRYPNFISLCEKMKVLLSEEESPTSAHPLVEPMIQIQHVELNKDWYLKFVKEKCFNCHSPAKECAHFLSHLKYEDILTIMVSKDFQLPILEQCLLLGAKLISSTEKYLSTKSNDPFLGITESPGSALYRSAQSTLLQHLADFMTLLPRASKHQNRMHKLFSEKSFWEILFFIVPSTCSFLVTQDLLLDRNIPSDSSDDIVHLSAICCEAIVWLIETSKSISSEMLRITLFLLDKTLKNTELSSVIGSPSNTSKICSTISSVHHLMKYLQQDKNSVIQPDLVENSSLTAEQRQAWKACVHMAEMISWLEMSGSYQIDVSEHLFNPLKSVIRGLARLPLVNSFARAPPILWNLGWNPEFFGDFKTCIPTPSGEYLQDRDVLKQFIYRINLLGWISRQQFEETWMALLGVLSATPVDDIDGKEEDEERIRTSCLAVKSITSLLLQTLLLPQPGNPQNSYFLLQPRDKPLAFQHTKCGKKLMCVRLPIHSALQKLLRFERYEEQILNVNTERIASLDSYSLSQVSLEYLNAAAGLVEDNEDLDGSASSNSSPLSTNVGGIASFQLREQCLTAVGLDIHSCLHFLLDLYSQWLSPQTCPYTPLTLLTEVTKSVVALSDIFMEKTQFEWMLDTFLEVQIIHPAEDEVIAQYLIFGICKAVAVLGIEQDILDKLKKLLELSLKSTYLPTKISSLHGLLYLLEQGGGDESFPLLPTATEYILKHLDTTDSSKPCNDNEDHILILWAVTFYIMENYQEEISEEFSQKIYQICLNVCGSSEECVSSAVYLTVLHGLERLLVAEILTGKEANVLLKLTVDRIRSGTPVFSMAALGFFLSCMYIGKSTNMWSNELVPDVSKPPDRSQASGKQMDSEFLLVAMERVTTLFDKIKKAYPFEAEIVCEILPGFLMEFFPVQEILNKIITEFLSSQQPHPQLMAKVIFEVFQYLHKQSQEEVIHEWVLLSLSNFMQRSPLSMAIWSLSCFFVSATKNYWFQALFPHIQNRMGKMEEQDQVLFCIAGVNFRDQLHNDEQKQAYFNTIQSVAAPQTPYADLLSCL</sequence>
<dbReference type="Proteomes" id="UP000887013">
    <property type="component" value="Unassembled WGS sequence"/>
</dbReference>
<feature type="compositionally biased region" description="Basic and acidic residues" evidence="7">
    <location>
        <begin position="1033"/>
        <end position="1045"/>
    </location>
</feature>
<evidence type="ECO:0000256" key="4">
    <source>
        <dbReference type="ARBA" id="ARBA00007153"/>
    </source>
</evidence>
<keyword evidence="9" id="KW-1185">Reference proteome</keyword>
<keyword evidence="5" id="KW-0963">Cytoplasm</keyword>
<evidence type="ECO:0000256" key="7">
    <source>
        <dbReference type="SAM" id="MobiDB-lite"/>
    </source>
</evidence>
<reference evidence="8" key="1">
    <citation type="submission" date="2020-08" db="EMBL/GenBank/DDBJ databases">
        <title>Multicomponent nature underlies the extraordinary mechanical properties of spider dragline silk.</title>
        <authorList>
            <person name="Kono N."/>
            <person name="Nakamura H."/>
            <person name="Mori M."/>
            <person name="Yoshida Y."/>
            <person name="Ohtoshi R."/>
            <person name="Malay A.D."/>
            <person name="Moran D.A.P."/>
            <person name="Tomita M."/>
            <person name="Numata K."/>
            <person name="Arakawa K."/>
        </authorList>
    </citation>
    <scope>NUCLEOTIDE SEQUENCE</scope>
</reference>
<dbReference type="Pfam" id="PF20926">
    <property type="entry name" value="Htt_N-HEAT_1"/>
    <property type="match status" value="1"/>
</dbReference>
<comment type="caution">
    <text evidence="8">The sequence shown here is derived from an EMBL/GenBank/DDBJ whole genome shotgun (WGS) entry which is preliminary data.</text>
</comment>
<dbReference type="InterPro" id="IPR048413">
    <property type="entry name" value="Htt_C-HEAT_rpt"/>
</dbReference>
<comment type="similarity">
    <text evidence="4">Belongs to the huntingtin family.</text>
</comment>
<dbReference type="Pfam" id="PF12372">
    <property type="entry name" value="Htt_N-HEAT"/>
    <property type="match status" value="1"/>
</dbReference>
<evidence type="ECO:0000256" key="3">
    <source>
        <dbReference type="ARBA" id="ARBA00004496"/>
    </source>
</evidence>
<dbReference type="Gene3D" id="1.25.10.10">
    <property type="entry name" value="Leucine-rich Repeat Variant"/>
    <property type="match status" value="2"/>
</dbReference>
<evidence type="ECO:0000256" key="1">
    <source>
        <dbReference type="ARBA" id="ARBA00002907"/>
    </source>
</evidence>
<dbReference type="PRINTS" id="PR00375">
    <property type="entry name" value="HUNTINGTIN"/>
</dbReference>
<dbReference type="PANTHER" id="PTHR10170">
    <property type="entry name" value="HUNTINGTON DISEASE PROTEIN"/>
    <property type="match status" value="1"/>
</dbReference>
<evidence type="ECO:0000313" key="8">
    <source>
        <dbReference type="EMBL" id="GFT39473.1"/>
    </source>
</evidence>
<evidence type="ECO:0000256" key="6">
    <source>
        <dbReference type="ARBA" id="ARBA00023242"/>
    </source>
</evidence>
<evidence type="ECO:0000256" key="5">
    <source>
        <dbReference type="ARBA" id="ARBA00022490"/>
    </source>
</evidence>
<dbReference type="InterPro" id="IPR028426">
    <property type="entry name" value="Huntingtin_fam"/>
</dbReference>
<dbReference type="GO" id="GO:0005737">
    <property type="term" value="C:cytoplasm"/>
    <property type="evidence" value="ECO:0007669"/>
    <property type="project" value="UniProtKB-SubCell"/>
</dbReference>
<dbReference type="OrthoDB" id="6417237at2759"/>